<gene>
    <name evidence="2" type="ORF">MXD59_07900</name>
</gene>
<comment type="caution">
    <text evidence="2">The sequence shown here is derived from an EMBL/GenBank/DDBJ whole genome shotgun (WGS) entry which is preliminary data.</text>
</comment>
<keyword evidence="3" id="KW-1185">Reference proteome</keyword>
<organism evidence="2 3">
    <name type="scientific">Frankia umida</name>
    <dbReference type="NCBI Taxonomy" id="573489"/>
    <lineage>
        <taxon>Bacteria</taxon>
        <taxon>Bacillati</taxon>
        <taxon>Actinomycetota</taxon>
        <taxon>Actinomycetes</taxon>
        <taxon>Frankiales</taxon>
        <taxon>Frankiaceae</taxon>
        <taxon>Frankia</taxon>
    </lineage>
</organism>
<keyword evidence="1" id="KW-0812">Transmembrane</keyword>
<dbReference type="Proteomes" id="UP001201873">
    <property type="component" value="Unassembled WGS sequence"/>
</dbReference>
<feature type="transmembrane region" description="Helical" evidence="1">
    <location>
        <begin position="70"/>
        <end position="89"/>
    </location>
</feature>
<dbReference type="EMBL" id="JALKFT010000006">
    <property type="protein sequence ID" value="MCK9875694.1"/>
    <property type="molecule type" value="Genomic_DNA"/>
</dbReference>
<proteinExistence type="predicted"/>
<name>A0ABT0JWJ1_9ACTN</name>
<evidence type="ECO:0000313" key="2">
    <source>
        <dbReference type="EMBL" id="MCK9875694.1"/>
    </source>
</evidence>
<evidence type="ECO:0000313" key="3">
    <source>
        <dbReference type="Proteomes" id="UP001201873"/>
    </source>
</evidence>
<feature type="transmembrane region" description="Helical" evidence="1">
    <location>
        <begin position="6"/>
        <end position="30"/>
    </location>
</feature>
<keyword evidence="1" id="KW-1133">Transmembrane helix</keyword>
<protein>
    <submittedName>
        <fullName evidence="2">Uncharacterized protein</fullName>
    </submittedName>
</protein>
<accession>A0ABT0JWJ1</accession>
<keyword evidence="1" id="KW-0472">Membrane</keyword>
<reference evidence="2 3" key="1">
    <citation type="submission" date="2022-04" db="EMBL/GenBank/DDBJ databases">
        <title>Genome diversity in the genus Frankia.</title>
        <authorList>
            <person name="Carlos-Shanley C."/>
            <person name="Hahn D."/>
        </authorList>
    </citation>
    <scope>NUCLEOTIDE SEQUENCE [LARGE SCALE GENOMIC DNA]</scope>
    <source>
        <strain evidence="2 3">Ag45/Mut15</strain>
    </source>
</reference>
<evidence type="ECO:0000256" key="1">
    <source>
        <dbReference type="SAM" id="Phobius"/>
    </source>
</evidence>
<dbReference type="RefSeq" id="WP_248824113.1">
    <property type="nucleotide sequence ID" value="NZ_JALKFT010000006.1"/>
</dbReference>
<feature type="transmembrane region" description="Helical" evidence="1">
    <location>
        <begin position="42"/>
        <end position="64"/>
    </location>
</feature>
<sequence length="221" mass="22709">MTMVALAHLIAGVVVIAGLTLAVSLVTQPAGSGEPAVSRVAVLRLMLAVMSLLLLVALLLGAVGIANRPWAFYLVCIGLSAGCVAIGGQRQALLRATRLARLVAAGRHRRLAATSLVVTLALVVTGLVVSERATHHADRPDVALAIGAHDGASEVTVTRAGDTGSVMYLAVLRGGRQSWRSAQLPRLGSALRITIPETATASGATVNLIRDGAVIRTVTLP</sequence>
<feature type="transmembrane region" description="Helical" evidence="1">
    <location>
        <begin position="110"/>
        <end position="129"/>
    </location>
</feature>